<dbReference type="AlphaFoldDB" id="A0A0X8G780"/>
<dbReference type="STRING" id="1622118.Lupro_06565"/>
<organism evidence="1 2">
    <name type="scientific">Lutibacter profundi</name>
    <dbReference type="NCBI Taxonomy" id="1622118"/>
    <lineage>
        <taxon>Bacteria</taxon>
        <taxon>Pseudomonadati</taxon>
        <taxon>Bacteroidota</taxon>
        <taxon>Flavobacteriia</taxon>
        <taxon>Flavobacteriales</taxon>
        <taxon>Flavobacteriaceae</taxon>
        <taxon>Lutibacter</taxon>
    </lineage>
</organism>
<dbReference type="OrthoDB" id="1429333at2"/>
<evidence type="ECO:0000313" key="1">
    <source>
        <dbReference type="EMBL" id="AMC10928.1"/>
    </source>
</evidence>
<keyword evidence="2" id="KW-1185">Reference proteome</keyword>
<name>A0A0X8G780_9FLAO</name>
<protein>
    <recommendedName>
        <fullName evidence="3">GLPGLI family protein</fullName>
    </recommendedName>
</protein>
<dbReference type="PATRIC" id="fig|1622118.3.peg.1359"/>
<proteinExistence type="predicted"/>
<reference evidence="2" key="1">
    <citation type="submission" date="2015-12" db="EMBL/GenBank/DDBJ databases">
        <title>Complete genome sequence of Lutibacter profundus strain LP1.</title>
        <authorList>
            <person name="Wissuwa J."/>
            <person name="Le Moine Bauer S."/>
            <person name="Stokke R."/>
            <person name="Dahle H."/>
            <person name="Steen I.H."/>
        </authorList>
    </citation>
    <scope>NUCLEOTIDE SEQUENCE [LARGE SCALE GENOMIC DNA]</scope>
    <source>
        <strain evidence="2">LP1</strain>
    </source>
</reference>
<dbReference type="NCBIfam" id="TIGR01200">
    <property type="entry name" value="GLPGLI"/>
    <property type="match status" value="1"/>
</dbReference>
<sequence>MKKYVIVLVLIYITSSNVYSQSIFGEVHYSKELVNKSKSKTNENINSYLSNKDYELKNIFKELNYTLRFKGLESVFFVENLNFEVEENRYYRLALLLGGGGSWYIDLKQNVRLREVEAFGQEFIIKNTIENLNWKMHNETKKIGNYLCYKATTIFVVENSKGIFNHPVDAWYTSQIPIGFGPIGYGGLPGLIVELSVQNIKYSMTKLMLNPKNKIKIKKPNKGKLVTEEEFNAIGKEAMGNFRTKISN</sequence>
<dbReference type="InterPro" id="IPR005901">
    <property type="entry name" value="GLPGLI"/>
</dbReference>
<gene>
    <name evidence="1" type="ORF">Lupro_06565</name>
</gene>
<evidence type="ECO:0008006" key="3">
    <source>
        <dbReference type="Google" id="ProtNLM"/>
    </source>
</evidence>
<accession>A0A0X8G780</accession>
<dbReference type="Pfam" id="PF09697">
    <property type="entry name" value="Porph_ging"/>
    <property type="match status" value="2"/>
</dbReference>
<dbReference type="EMBL" id="CP013355">
    <property type="protein sequence ID" value="AMC10928.1"/>
    <property type="molecule type" value="Genomic_DNA"/>
</dbReference>
<reference evidence="1 2" key="2">
    <citation type="journal article" date="2016" name="Int. J. Syst. Evol. Microbiol.">
        <title>Lutibacter profundi sp. nov., isolated from a deep-sea hydrothermal system on the Arctic Mid-Ocean Ridge and emended description of the genus Lutibacter.</title>
        <authorList>
            <person name="Le Moine Bauer S."/>
            <person name="Roalkvam I."/>
            <person name="Steen I.H."/>
            <person name="Dahle H."/>
        </authorList>
    </citation>
    <scope>NUCLEOTIDE SEQUENCE [LARGE SCALE GENOMIC DNA]</scope>
    <source>
        <strain evidence="1 2">LP1</strain>
    </source>
</reference>
<dbReference type="KEGG" id="lut:Lupro_06565"/>
<evidence type="ECO:0000313" key="2">
    <source>
        <dbReference type="Proteomes" id="UP000059672"/>
    </source>
</evidence>
<dbReference type="Proteomes" id="UP000059672">
    <property type="component" value="Chromosome"/>
</dbReference>
<dbReference type="RefSeq" id="WP_068207635.1">
    <property type="nucleotide sequence ID" value="NZ_CP013355.1"/>
</dbReference>